<keyword evidence="2 4" id="KW-0802">TPR repeat</keyword>
<dbReference type="PROSITE" id="PS50293">
    <property type="entry name" value="TPR_REGION"/>
    <property type="match status" value="2"/>
</dbReference>
<dbReference type="CDD" id="cd02966">
    <property type="entry name" value="TlpA_like_family"/>
    <property type="match status" value="1"/>
</dbReference>
<dbReference type="SUPFAM" id="SSF69318">
    <property type="entry name" value="Integrin alpha N-terminal domain"/>
    <property type="match status" value="1"/>
</dbReference>
<dbReference type="InterPro" id="IPR051685">
    <property type="entry name" value="Ycf3/AcsC/BcsC/TPR_MFPF"/>
</dbReference>
<dbReference type="Pfam" id="PF13432">
    <property type="entry name" value="TPR_16"/>
    <property type="match status" value="1"/>
</dbReference>
<dbReference type="AlphaFoldDB" id="A0A2Z4AJ77"/>
<feature type="domain" description="Thioredoxin" evidence="5">
    <location>
        <begin position="203"/>
        <end position="358"/>
    </location>
</feature>
<dbReference type="GO" id="GO:0016209">
    <property type="term" value="F:antioxidant activity"/>
    <property type="evidence" value="ECO:0007669"/>
    <property type="project" value="InterPro"/>
</dbReference>
<proteinExistence type="predicted"/>
<accession>A0A2Z4AJ77</accession>
<dbReference type="PROSITE" id="PS00194">
    <property type="entry name" value="THIOREDOXIN_1"/>
    <property type="match status" value="1"/>
</dbReference>
<feature type="repeat" description="TPR" evidence="4">
    <location>
        <begin position="550"/>
        <end position="583"/>
    </location>
</feature>
<organism evidence="6 7">
    <name type="scientific">Candidatus Moanibacter tarae</name>
    <dbReference type="NCBI Taxonomy" id="2200854"/>
    <lineage>
        <taxon>Bacteria</taxon>
        <taxon>Pseudomonadati</taxon>
        <taxon>Verrucomicrobiota</taxon>
        <taxon>Opitutia</taxon>
        <taxon>Puniceicoccales</taxon>
        <taxon>Puniceicoccales incertae sedis</taxon>
        <taxon>Candidatus Moanibacter</taxon>
    </lineage>
</organism>
<feature type="repeat" description="TPR" evidence="4">
    <location>
        <begin position="414"/>
        <end position="447"/>
    </location>
</feature>
<dbReference type="Gene3D" id="1.25.40.10">
    <property type="entry name" value="Tetratricopeptide repeat domain"/>
    <property type="match status" value="3"/>
</dbReference>
<feature type="repeat" description="TPR" evidence="4">
    <location>
        <begin position="516"/>
        <end position="549"/>
    </location>
</feature>
<feature type="repeat" description="TPR" evidence="4">
    <location>
        <begin position="584"/>
        <end position="617"/>
    </location>
</feature>
<feature type="repeat" description="TPR" evidence="4">
    <location>
        <begin position="658"/>
        <end position="691"/>
    </location>
</feature>
<keyword evidence="1" id="KW-0677">Repeat</keyword>
<dbReference type="InterPro" id="IPR011990">
    <property type="entry name" value="TPR-like_helical_dom_sf"/>
</dbReference>
<dbReference type="Gene3D" id="3.40.30.10">
    <property type="entry name" value="Glutaredoxin"/>
    <property type="match status" value="1"/>
</dbReference>
<dbReference type="PROSITE" id="PS50005">
    <property type="entry name" value="TPR"/>
    <property type="match status" value="7"/>
</dbReference>
<evidence type="ECO:0000256" key="1">
    <source>
        <dbReference type="ARBA" id="ARBA00022737"/>
    </source>
</evidence>
<evidence type="ECO:0000256" key="3">
    <source>
        <dbReference type="ARBA" id="ARBA00023284"/>
    </source>
</evidence>
<dbReference type="InterPro" id="IPR036249">
    <property type="entry name" value="Thioredoxin-like_sf"/>
</dbReference>
<reference evidence="6 7" key="1">
    <citation type="submission" date="2018-06" db="EMBL/GenBank/DDBJ databases">
        <title>Draft Genome Sequence of a Novel Marine Bacterium Related to the Verrucomicrobia.</title>
        <authorList>
            <person name="Vosseberg J."/>
            <person name="Martijn J."/>
            <person name="Ettema T.J.G."/>
        </authorList>
    </citation>
    <scope>NUCLEOTIDE SEQUENCE [LARGE SCALE GENOMIC DNA]</scope>
    <source>
        <strain evidence="6">TARA_B100001123</strain>
    </source>
</reference>
<dbReference type="Proteomes" id="UP000247465">
    <property type="component" value="Chromosome"/>
</dbReference>
<feature type="repeat" description="TPR" evidence="4">
    <location>
        <begin position="482"/>
        <end position="515"/>
    </location>
</feature>
<evidence type="ECO:0000259" key="5">
    <source>
        <dbReference type="PROSITE" id="PS51352"/>
    </source>
</evidence>
<dbReference type="EMBL" id="CP029803">
    <property type="protein sequence ID" value="AWT60484.1"/>
    <property type="molecule type" value="Genomic_DNA"/>
</dbReference>
<dbReference type="PANTHER" id="PTHR44943">
    <property type="entry name" value="CELLULOSE SYNTHASE OPERON PROTEIN C"/>
    <property type="match status" value="1"/>
</dbReference>
<feature type="repeat" description="TPR" evidence="4">
    <location>
        <begin position="448"/>
        <end position="481"/>
    </location>
</feature>
<dbReference type="InterPro" id="IPR000866">
    <property type="entry name" value="AhpC/TSA"/>
</dbReference>
<dbReference type="SUPFAM" id="SSF52833">
    <property type="entry name" value="Thioredoxin-like"/>
    <property type="match status" value="1"/>
</dbReference>
<evidence type="ECO:0000313" key="6">
    <source>
        <dbReference type="EMBL" id="AWT60484.1"/>
    </source>
</evidence>
<dbReference type="SMART" id="SM00028">
    <property type="entry name" value="TPR"/>
    <property type="match status" value="7"/>
</dbReference>
<dbReference type="Pfam" id="PF07593">
    <property type="entry name" value="UnbV_ASPIC"/>
    <property type="match status" value="1"/>
</dbReference>
<gene>
    <name evidence="6" type="primary">tlpA</name>
    <name evidence="6" type="ORF">DF168_01698</name>
</gene>
<dbReference type="SUPFAM" id="SSF48452">
    <property type="entry name" value="TPR-like"/>
    <property type="match status" value="1"/>
</dbReference>
<evidence type="ECO:0000256" key="2">
    <source>
        <dbReference type="ARBA" id="ARBA00022803"/>
    </source>
</evidence>
<dbReference type="KEGG" id="mtar:DF168_01698"/>
<dbReference type="GO" id="GO:0016491">
    <property type="term" value="F:oxidoreductase activity"/>
    <property type="evidence" value="ECO:0007669"/>
    <property type="project" value="InterPro"/>
</dbReference>
<sequence length="713" mass="79170">MLAEGRSFSGYERNCVFLNTEGRKFANISATSGLDFIDDGRGVATVDWDSDGDLDLWISNRTAPLVRFVRNDTPSTNHYLAVRLIGKHVNRDAIGARVAIHMDNEQKEPTRLVKTLSAGSGFVAQSSKWLHFGLGSRSDIDRLVVHWPGGLEETFTSIEADRRYTIVEGSSRAELLSAPARRVNLTASSIDPSAPSTVGRIFLPMGPDAPILSYQDWNGNNYSIGKTFNSPLLINLWASWCVPCHAELNDLTENEDRLRKAGLEILALSVDGLDENKATKPSDARKHLERIGFPFPRGLATPSMLNKFQILLDTIFYRVIPLAVPTSFLVDTEGRIRAVYRGPVDITSLLADVDHLEADTDVQLARAVPFPGRWEEKPRPIGAISLARQFEKGEFTRDVVKYLRKAIVEMPDNAYIELFLGQSLDSIGSFDEAILHYRRTLDLDPHQPKARNNLGVALQTTGKTEEAINQFRKALESEPDYIDAHFNLGLVLSSKQHFNDAISHFRKVLRHDPGRAEAQLHLGQALQSQGLFEKAEDRYRQALSVNPKLAKANVLLGRLMQQQGRLVEAIGQYRRAVRTQPDLAIAHYNLGIALIAIDLQSEALKALQEAGRIDPNWPAPLGVAAWVYATTNDTNLRAPEKAIALAKQAALLNSEPDPVIFETLAAAYASQGEYIKAAEYLQLAIELLPPGTQTEALRSLLNGYRHKEEPKDQ</sequence>
<dbReference type="Pfam" id="PF00578">
    <property type="entry name" value="AhpC-TSA"/>
    <property type="match status" value="1"/>
</dbReference>
<dbReference type="InterPro" id="IPR013766">
    <property type="entry name" value="Thioredoxin_domain"/>
</dbReference>
<dbReference type="GO" id="GO:0006950">
    <property type="term" value="P:response to stress"/>
    <property type="evidence" value="ECO:0007669"/>
    <property type="project" value="UniProtKB-ARBA"/>
</dbReference>
<dbReference type="Pfam" id="PF13414">
    <property type="entry name" value="TPR_11"/>
    <property type="match status" value="1"/>
</dbReference>
<protein>
    <submittedName>
        <fullName evidence="6">Thiol:disulfide interchange protein TlpA</fullName>
    </submittedName>
</protein>
<dbReference type="InterPro" id="IPR028994">
    <property type="entry name" value="Integrin_alpha_N"/>
</dbReference>
<name>A0A2Z4AJ77_9BACT</name>
<dbReference type="PROSITE" id="PS51352">
    <property type="entry name" value="THIOREDOXIN_2"/>
    <property type="match status" value="1"/>
</dbReference>
<evidence type="ECO:0000313" key="7">
    <source>
        <dbReference type="Proteomes" id="UP000247465"/>
    </source>
</evidence>
<evidence type="ECO:0000256" key="4">
    <source>
        <dbReference type="PROSITE-ProRule" id="PRU00339"/>
    </source>
</evidence>
<dbReference type="PANTHER" id="PTHR44943:SF8">
    <property type="entry name" value="TPR REPEAT-CONTAINING PROTEIN MJ0263"/>
    <property type="match status" value="1"/>
</dbReference>
<keyword evidence="3" id="KW-0676">Redox-active center</keyword>
<dbReference type="InterPro" id="IPR017937">
    <property type="entry name" value="Thioredoxin_CS"/>
</dbReference>
<dbReference type="InterPro" id="IPR019734">
    <property type="entry name" value="TPR_rpt"/>
</dbReference>
<dbReference type="InterPro" id="IPR011519">
    <property type="entry name" value="UnbV_ASPIC"/>
</dbReference>